<reference evidence="2" key="2">
    <citation type="submission" date="2021-03" db="UniProtKB">
        <authorList>
            <consortium name="EnsemblPlants"/>
        </authorList>
    </citation>
    <scope>IDENTIFICATION</scope>
</reference>
<reference evidence="2" key="1">
    <citation type="journal article" date="2017" name="Nature">
        <title>The genome of Chenopodium quinoa.</title>
        <authorList>
            <person name="Jarvis D.E."/>
            <person name="Ho Y.S."/>
            <person name="Lightfoot D.J."/>
            <person name="Schmoeckel S.M."/>
            <person name="Li B."/>
            <person name="Borm T.J.A."/>
            <person name="Ohyanagi H."/>
            <person name="Mineta K."/>
            <person name="Michell C.T."/>
            <person name="Saber N."/>
            <person name="Kharbatia N.M."/>
            <person name="Rupper R.R."/>
            <person name="Sharp A.R."/>
            <person name="Dally N."/>
            <person name="Boughton B.A."/>
            <person name="Woo Y.H."/>
            <person name="Gao G."/>
            <person name="Schijlen E.G.W.M."/>
            <person name="Guo X."/>
            <person name="Momin A.A."/>
            <person name="Negrao S."/>
            <person name="Al-Babili S."/>
            <person name="Gehring C."/>
            <person name="Roessner U."/>
            <person name="Jung C."/>
            <person name="Murphy K."/>
            <person name="Arold S.T."/>
            <person name="Gojobori T."/>
            <person name="van der Linden C.G."/>
            <person name="van Loo E.N."/>
            <person name="Jellen E.N."/>
            <person name="Maughan P.J."/>
            <person name="Tester M."/>
        </authorList>
    </citation>
    <scope>NUCLEOTIDE SEQUENCE [LARGE SCALE GENOMIC DNA]</scope>
    <source>
        <strain evidence="2">cv. PI 614886</strain>
    </source>
</reference>
<evidence type="ECO:0000256" key="1">
    <source>
        <dbReference type="SAM" id="MobiDB-lite"/>
    </source>
</evidence>
<dbReference type="Proteomes" id="UP000596660">
    <property type="component" value="Unplaced"/>
</dbReference>
<dbReference type="SUPFAM" id="SSF56219">
    <property type="entry name" value="DNase I-like"/>
    <property type="match status" value="1"/>
</dbReference>
<dbReference type="Gene3D" id="3.60.10.10">
    <property type="entry name" value="Endonuclease/exonuclease/phosphatase"/>
    <property type="match status" value="1"/>
</dbReference>
<proteinExistence type="predicted"/>
<protein>
    <recommendedName>
        <fullName evidence="4">Endonuclease/exonuclease/phosphatase domain-containing protein</fullName>
    </recommendedName>
</protein>
<organism evidence="2 3">
    <name type="scientific">Chenopodium quinoa</name>
    <name type="common">Quinoa</name>
    <dbReference type="NCBI Taxonomy" id="63459"/>
    <lineage>
        <taxon>Eukaryota</taxon>
        <taxon>Viridiplantae</taxon>
        <taxon>Streptophyta</taxon>
        <taxon>Embryophyta</taxon>
        <taxon>Tracheophyta</taxon>
        <taxon>Spermatophyta</taxon>
        <taxon>Magnoliopsida</taxon>
        <taxon>eudicotyledons</taxon>
        <taxon>Gunneridae</taxon>
        <taxon>Pentapetalae</taxon>
        <taxon>Caryophyllales</taxon>
        <taxon>Chenopodiaceae</taxon>
        <taxon>Chenopodioideae</taxon>
        <taxon>Atripliceae</taxon>
        <taxon>Chenopodium</taxon>
    </lineage>
</organism>
<name>A0A803MYR8_CHEQI</name>
<evidence type="ECO:0000313" key="2">
    <source>
        <dbReference type="EnsemblPlants" id="AUR62037421-RA:cds"/>
    </source>
</evidence>
<dbReference type="AlphaFoldDB" id="A0A803MYR8"/>
<feature type="region of interest" description="Disordered" evidence="1">
    <location>
        <begin position="113"/>
        <end position="142"/>
    </location>
</feature>
<sequence length="344" mass="39021">MANLNKNLPLTNTVNEEDVITEASKAEQTEEVIEWDDNGEDDENARIELALVGRIWTIRNVNVNAFIVTMKEVWQPKYGNVGDMNISLHQNNEIFLFSRGESTKNLVTSNLEVSKGSSGKNSSGKVWKRAPRDSDNSMEGEMKLSGEKRKGCVAAGSSDNLSAPQLVFLSETRLKRHEFEKVKNKLNINAALIVECEGWRFTGVYGFPEEENKHKTGILMKNLMDTSGEPWLCGGDFNLMLLSSEKQGGCVFCNEEAEVLREAVHFCQFIDMVYIGHDFMWTNNRGGIENVQERLDRYFANQAWKDCFPGSFVTYLSKRWSDHLPILLCIKEAINTPKKKEEES</sequence>
<feature type="compositionally biased region" description="Low complexity" evidence="1">
    <location>
        <begin position="114"/>
        <end position="125"/>
    </location>
</feature>
<accession>A0A803MYR8</accession>
<dbReference type="EnsemblPlants" id="AUR62037421-RA">
    <property type="protein sequence ID" value="AUR62037421-RA:cds"/>
    <property type="gene ID" value="AUR62037421"/>
</dbReference>
<keyword evidence="3" id="KW-1185">Reference proteome</keyword>
<evidence type="ECO:0000313" key="3">
    <source>
        <dbReference type="Proteomes" id="UP000596660"/>
    </source>
</evidence>
<dbReference type="InterPro" id="IPR036691">
    <property type="entry name" value="Endo/exonu/phosph_ase_sf"/>
</dbReference>
<dbReference type="Gramene" id="AUR62037421-RA">
    <property type="protein sequence ID" value="AUR62037421-RA:cds"/>
    <property type="gene ID" value="AUR62037421"/>
</dbReference>
<dbReference type="PANTHER" id="PTHR33710">
    <property type="entry name" value="BNAC02G09200D PROTEIN"/>
    <property type="match status" value="1"/>
</dbReference>
<feature type="compositionally biased region" description="Basic and acidic residues" evidence="1">
    <location>
        <begin position="130"/>
        <end position="142"/>
    </location>
</feature>
<dbReference type="PANTHER" id="PTHR33710:SF71">
    <property type="entry name" value="ENDONUCLEASE_EXONUCLEASE_PHOSPHATASE DOMAIN-CONTAINING PROTEIN"/>
    <property type="match status" value="1"/>
</dbReference>
<evidence type="ECO:0008006" key="4">
    <source>
        <dbReference type="Google" id="ProtNLM"/>
    </source>
</evidence>